<name>A0A382WGH0_9ZZZZ</name>
<sequence length="277" mass="30329">SVHKNLAILFALMFVFPGCLDEETDNLDVADDSEALEQAEELESIEIPYEEGCDNINPLHCMLPFPSSAFLREDSTTATGYRVNYTETTVPGSGTFRQVEVPGLNRLDGMSPSTQIMTAFEEDPVLADVANQSTIEKSLLDDHPTVILNLNTGEKVAHWAELDSRTDDKGPTILYIRTLRGLDHNTAYGIGIFGLTNATGDLISPSLALKALIDGSNTDVPDVEFRRGSFDNLFGKLESLGYEKANLQAAWEFHTASTESIVGGMLHMREDALNRLG</sequence>
<dbReference type="EMBL" id="UINC01159583">
    <property type="protein sequence ID" value="SVD57759.1"/>
    <property type="molecule type" value="Genomic_DNA"/>
</dbReference>
<proteinExistence type="predicted"/>
<dbReference type="AlphaFoldDB" id="A0A382WGH0"/>
<reference evidence="1" key="1">
    <citation type="submission" date="2018-05" db="EMBL/GenBank/DDBJ databases">
        <authorList>
            <person name="Lanie J.A."/>
            <person name="Ng W.-L."/>
            <person name="Kazmierczak K.M."/>
            <person name="Andrzejewski T.M."/>
            <person name="Davidsen T.M."/>
            <person name="Wayne K.J."/>
            <person name="Tettelin H."/>
            <person name="Glass J.I."/>
            <person name="Rusch D."/>
            <person name="Podicherti R."/>
            <person name="Tsui H.-C.T."/>
            <person name="Winkler M.E."/>
        </authorList>
    </citation>
    <scope>NUCLEOTIDE SEQUENCE</scope>
</reference>
<feature type="non-terminal residue" evidence="1">
    <location>
        <position position="1"/>
    </location>
</feature>
<protein>
    <submittedName>
        <fullName evidence="1">Uncharacterized protein</fullName>
    </submittedName>
</protein>
<organism evidence="1">
    <name type="scientific">marine metagenome</name>
    <dbReference type="NCBI Taxonomy" id="408172"/>
    <lineage>
        <taxon>unclassified sequences</taxon>
        <taxon>metagenomes</taxon>
        <taxon>ecological metagenomes</taxon>
    </lineage>
</organism>
<evidence type="ECO:0000313" key="1">
    <source>
        <dbReference type="EMBL" id="SVD57759.1"/>
    </source>
</evidence>
<accession>A0A382WGH0</accession>
<gene>
    <name evidence="1" type="ORF">METZ01_LOCUS410613</name>
</gene>
<feature type="non-terminal residue" evidence="1">
    <location>
        <position position="277"/>
    </location>
</feature>